<dbReference type="RefSeq" id="WP_038615306.1">
    <property type="nucleotide sequence ID" value="NZ_CP009048.1"/>
</dbReference>
<dbReference type="PANTHER" id="PTHR35936:SF25">
    <property type="entry name" value="ABC TRANSPORTER SUBSTRATE-BINDING PROTEIN"/>
    <property type="match status" value="1"/>
</dbReference>
<organism evidence="5 6">
    <name type="scientific">Pseudomonas alkylphenolica</name>
    <dbReference type="NCBI Taxonomy" id="237609"/>
    <lineage>
        <taxon>Bacteria</taxon>
        <taxon>Pseudomonadati</taxon>
        <taxon>Pseudomonadota</taxon>
        <taxon>Gammaproteobacteria</taxon>
        <taxon>Pseudomonadales</taxon>
        <taxon>Pseudomonadaceae</taxon>
        <taxon>Pseudomonas</taxon>
    </lineage>
</organism>
<proteinExistence type="inferred from homology"/>
<dbReference type="SUPFAM" id="SSF53850">
    <property type="entry name" value="Periplasmic binding protein-like II"/>
    <property type="match status" value="1"/>
</dbReference>
<dbReference type="eggNOG" id="COG0834">
    <property type="taxonomic scope" value="Bacteria"/>
</dbReference>
<dbReference type="HOGENOM" id="CLU_064076_3_1_6"/>
<dbReference type="Proteomes" id="UP000028931">
    <property type="component" value="Chromosome"/>
</dbReference>
<dbReference type="Gene3D" id="3.40.190.10">
    <property type="entry name" value="Periplasmic binding protein-like II"/>
    <property type="match status" value="2"/>
</dbReference>
<accession>A0A077FFE7</accession>
<evidence type="ECO:0000256" key="1">
    <source>
        <dbReference type="ARBA" id="ARBA00010333"/>
    </source>
</evidence>
<reference evidence="5 6" key="1">
    <citation type="submission" date="2014-07" db="EMBL/GenBank/DDBJ databases">
        <authorList>
            <person name="Lee K."/>
            <person name="Lim J.Y."/>
            <person name="Hwang I."/>
        </authorList>
    </citation>
    <scope>NUCLEOTIDE SEQUENCE [LARGE SCALE GENOMIC DNA]</scope>
    <source>
        <strain evidence="5 6">KL28</strain>
    </source>
</reference>
<dbReference type="OrthoDB" id="5562041at2"/>
<dbReference type="Pfam" id="PF00497">
    <property type="entry name" value="SBP_bac_3"/>
    <property type="match status" value="1"/>
</dbReference>
<keyword evidence="2 3" id="KW-0732">Signal</keyword>
<name>A0A077FFE7_9PSED</name>
<feature type="chain" id="PRO_5001718370" evidence="3">
    <location>
        <begin position="23"/>
        <end position="245"/>
    </location>
</feature>
<gene>
    <name evidence="5" type="ORF">PSAKL28_48480</name>
</gene>
<dbReference type="KEGG" id="palk:PSAKL28_48480"/>
<dbReference type="PANTHER" id="PTHR35936">
    <property type="entry name" value="MEMBRANE-BOUND LYTIC MUREIN TRANSGLYCOSYLASE F"/>
    <property type="match status" value="1"/>
</dbReference>
<evidence type="ECO:0000313" key="6">
    <source>
        <dbReference type="Proteomes" id="UP000028931"/>
    </source>
</evidence>
<evidence type="ECO:0000256" key="3">
    <source>
        <dbReference type="SAM" id="SignalP"/>
    </source>
</evidence>
<dbReference type="EMBL" id="CP009048">
    <property type="protein sequence ID" value="AIL63988.1"/>
    <property type="molecule type" value="Genomic_DNA"/>
</dbReference>
<feature type="domain" description="Solute-binding protein family 3/N-terminal" evidence="4">
    <location>
        <begin position="47"/>
        <end position="244"/>
    </location>
</feature>
<protein>
    <submittedName>
        <fullName evidence="5">Amino acid ABC transporter periplasmic amino acid-binding protein</fullName>
    </submittedName>
</protein>
<evidence type="ECO:0000259" key="4">
    <source>
        <dbReference type="SMART" id="SM00062"/>
    </source>
</evidence>
<evidence type="ECO:0000256" key="2">
    <source>
        <dbReference type="ARBA" id="ARBA00022729"/>
    </source>
</evidence>
<sequence length="245" mass="27446">MAAPLRALALLGMLLLFNTAQAEKLRLVADSWPPFTDAGMPGGGLATVIVTTALHRAGYTSEFEQVPWARALLGVEEGRYDVLINAWFNESRTRIGTFSSAYLTNRIRLLKRKGDSLKFKSLNDLYPYPVAVVRDYAYSPAFDADAQLQKIPVRNFSVAVRMLAAGRVGLTLEDEYVARYFLQRESRSVRDSVEFIDKPLSENTLHILVSLKAPEHQQIVAGFNRAIGEMKADGSYQRLLKHYGF</sequence>
<dbReference type="SMART" id="SM00062">
    <property type="entry name" value="PBPb"/>
    <property type="match status" value="1"/>
</dbReference>
<comment type="similarity">
    <text evidence="1">Belongs to the bacterial solute-binding protein 3 family.</text>
</comment>
<dbReference type="AlphaFoldDB" id="A0A077FFE7"/>
<evidence type="ECO:0000313" key="5">
    <source>
        <dbReference type="EMBL" id="AIL63988.1"/>
    </source>
</evidence>
<dbReference type="InterPro" id="IPR001638">
    <property type="entry name" value="Solute-binding_3/MltF_N"/>
</dbReference>
<feature type="signal peptide" evidence="3">
    <location>
        <begin position="1"/>
        <end position="22"/>
    </location>
</feature>